<accession>A0A218W2T3</accession>
<reference evidence="4 6" key="3">
    <citation type="submission" date="2017-11" db="EMBL/GenBank/DDBJ databases">
        <title>De-novo sequencing of pomegranate (Punica granatum L.) genome.</title>
        <authorList>
            <person name="Akparov Z."/>
            <person name="Amiraslanov A."/>
            <person name="Hajiyeva S."/>
            <person name="Abbasov M."/>
            <person name="Kaur K."/>
            <person name="Hamwieh A."/>
            <person name="Solovyev V."/>
            <person name="Salamov A."/>
            <person name="Braich B."/>
            <person name="Kosarev P."/>
            <person name="Mahmoud A."/>
            <person name="Hajiyev E."/>
            <person name="Babayeva S."/>
            <person name="Izzatullayeva V."/>
            <person name="Mammadov A."/>
            <person name="Mammadov A."/>
            <person name="Sharifova S."/>
            <person name="Ojaghi J."/>
            <person name="Eynullazada K."/>
            <person name="Bayramov B."/>
            <person name="Abdulazimova A."/>
            <person name="Shahmuradov I."/>
        </authorList>
    </citation>
    <scope>NUCLEOTIDE SEQUENCE [LARGE SCALE GENOMIC DNA]</scope>
    <source>
        <strain evidence="4">AG2017</strain>
        <strain evidence="6">cv. AG2017</strain>
        <tissue evidence="4">Leaf</tissue>
    </source>
</reference>
<evidence type="ECO:0000256" key="2">
    <source>
        <dbReference type="SAM" id="Phobius"/>
    </source>
</evidence>
<feature type="region of interest" description="Disordered" evidence="1">
    <location>
        <begin position="74"/>
        <end position="93"/>
    </location>
</feature>
<reference evidence="5" key="1">
    <citation type="journal article" date="2017" name="Plant J.">
        <title>The pomegranate (Punica granatum L.) genome and the genomics of punicalagin biosynthesis.</title>
        <authorList>
            <person name="Qin G."/>
            <person name="Xu C."/>
            <person name="Ming R."/>
            <person name="Tang H."/>
            <person name="Guyot R."/>
            <person name="Kramer E.M."/>
            <person name="Hu Y."/>
            <person name="Yi X."/>
            <person name="Qi Y."/>
            <person name="Xu X."/>
            <person name="Gao Z."/>
            <person name="Pan H."/>
            <person name="Jian J."/>
            <person name="Tian Y."/>
            <person name="Yue Z."/>
            <person name="Xu Y."/>
        </authorList>
    </citation>
    <scope>NUCLEOTIDE SEQUENCE [LARGE SCALE GENOMIC DNA]</scope>
    <source>
        <strain evidence="5">cv. Dabenzi</strain>
    </source>
</reference>
<dbReference type="EMBL" id="MTKT01005400">
    <property type="protein sequence ID" value="OWM67174.1"/>
    <property type="molecule type" value="Genomic_DNA"/>
</dbReference>
<evidence type="ECO:0000313" key="5">
    <source>
        <dbReference type="Proteomes" id="UP000197138"/>
    </source>
</evidence>
<evidence type="ECO:0000256" key="1">
    <source>
        <dbReference type="SAM" id="MobiDB-lite"/>
    </source>
</evidence>
<dbReference type="AlphaFoldDB" id="A0A218W2T3"/>
<evidence type="ECO:0000313" key="4">
    <source>
        <dbReference type="EMBL" id="PKI72226.1"/>
    </source>
</evidence>
<dbReference type="Proteomes" id="UP000233551">
    <property type="component" value="Unassembled WGS sequence"/>
</dbReference>
<gene>
    <name evidence="3" type="ORF">CDL15_Pgr000626</name>
    <name evidence="4" type="ORF">CRG98_007424</name>
</gene>
<keyword evidence="2" id="KW-1133">Transmembrane helix</keyword>
<name>A0A218W2T3_PUNGR</name>
<evidence type="ECO:0000313" key="6">
    <source>
        <dbReference type="Proteomes" id="UP000233551"/>
    </source>
</evidence>
<dbReference type="Proteomes" id="UP000197138">
    <property type="component" value="Unassembled WGS sequence"/>
</dbReference>
<dbReference type="EMBL" id="PGOL01000336">
    <property type="protein sequence ID" value="PKI72226.1"/>
    <property type="molecule type" value="Genomic_DNA"/>
</dbReference>
<keyword evidence="2" id="KW-0472">Membrane</keyword>
<keyword evidence="6" id="KW-1185">Reference proteome</keyword>
<keyword evidence="2" id="KW-0812">Transmembrane</keyword>
<feature type="transmembrane region" description="Helical" evidence="2">
    <location>
        <begin position="6"/>
        <end position="27"/>
    </location>
</feature>
<reference evidence="3" key="2">
    <citation type="submission" date="2017-06" db="EMBL/GenBank/DDBJ databases">
        <title>The pomegranate genome and the genomics of punicalagin biosynthesis.</title>
        <authorList>
            <person name="Xu C."/>
        </authorList>
    </citation>
    <scope>NUCLEOTIDE SEQUENCE [LARGE SCALE GENOMIC DNA]</scope>
    <source>
        <tissue evidence="3">Fresh leaf</tissue>
    </source>
</reference>
<proteinExistence type="predicted"/>
<comment type="caution">
    <text evidence="3">The sequence shown here is derived from an EMBL/GenBank/DDBJ whole genome shotgun (WGS) entry which is preliminary data.</text>
</comment>
<protein>
    <submittedName>
        <fullName evidence="3">Uncharacterized protein</fullName>
    </submittedName>
</protein>
<evidence type="ECO:0000313" key="3">
    <source>
        <dbReference type="EMBL" id="OWM67174.1"/>
    </source>
</evidence>
<organism evidence="3 5">
    <name type="scientific">Punica granatum</name>
    <name type="common">Pomegranate</name>
    <dbReference type="NCBI Taxonomy" id="22663"/>
    <lineage>
        <taxon>Eukaryota</taxon>
        <taxon>Viridiplantae</taxon>
        <taxon>Streptophyta</taxon>
        <taxon>Embryophyta</taxon>
        <taxon>Tracheophyta</taxon>
        <taxon>Spermatophyta</taxon>
        <taxon>Magnoliopsida</taxon>
        <taxon>eudicotyledons</taxon>
        <taxon>Gunneridae</taxon>
        <taxon>Pentapetalae</taxon>
        <taxon>rosids</taxon>
        <taxon>malvids</taxon>
        <taxon>Myrtales</taxon>
        <taxon>Lythraceae</taxon>
        <taxon>Punica</taxon>
    </lineage>
</organism>
<sequence length="93" mass="8581">MDGAGIALIIFGSIVLLILVAICNYMVEKGAADGDAAAVASSDPRRGAKDGGVEVVVDAGKVDSVTVGCCCGGGDGSGSGGDGGGCGGGCGGD</sequence>